<feature type="transmembrane region" description="Helical" evidence="1">
    <location>
        <begin position="288"/>
        <end position="306"/>
    </location>
</feature>
<evidence type="ECO:0000313" key="3">
    <source>
        <dbReference type="EMBL" id="MCJ1959236.1"/>
    </source>
</evidence>
<keyword evidence="3" id="KW-0012">Acyltransferase</keyword>
<name>A0ABT0A7Q3_9SPHN</name>
<dbReference type="RefSeq" id="WP_243796376.1">
    <property type="nucleotide sequence ID" value="NZ_JALHAT010000001.1"/>
</dbReference>
<dbReference type="EMBL" id="JALHAT010000001">
    <property type="protein sequence ID" value="MCJ1959236.1"/>
    <property type="molecule type" value="Genomic_DNA"/>
</dbReference>
<protein>
    <submittedName>
        <fullName evidence="3">Acyltransferase</fullName>
    </submittedName>
</protein>
<dbReference type="InterPro" id="IPR050623">
    <property type="entry name" value="Glucan_succinyl_AcylTrfase"/>
</dbReference>
<feature type="transmembrane region" description="Helical" evidence="1">
    <location>
        <begin position="147"/>
        <end position="167"/>
    </location>
</feature>
<feature type="domain" description="Acyltransferase 3" evidence="2">
    <location>
        <begin position="10"/>
        <end position="363"/>
    </location>
</feature>
<feature type="transmembrane region" description="Helical" evidence="1">
    <location>
        <begin position="179"/>
        <end position="199"/>
    </location>
</feature>
<accession>A0ABT0A7Q3</accession>
<feature type="transmembrane region" description="Helical" evidence="1">
    <location>
        <begin position="219"/>
        <end position="235"/>
    </location>
</feature>
<organism evidence="3 4">
    <name type="scientific">Novosphingobium mangrovi</name>
    <name type="common">ex Hu et al. 2023</name>
    <dbReference type="NCBI Taxonomy" id="2930094"/>
    <lineage>
        <taxon>Bacteria</taxon>
        <taxon>Pseudomonadati</taxon>
        <taxon>Pseudomonadota</taxon>
        <taxon>Alphaproteobacteria</taxon>
        <taxon>Sphingomonadales</taxon>
        <taxon>Sphingomonadaceae</taxon>
        <taxon>Novosphingobium</taxon>
    </lineage>
</organism>
<dbReference type="PANTHER" id="PTHR36927">
    <property type="entry name" value="BLR4337 PROTEIN"/>
    <property type="match status" value="1"/>
</dbReference>
<keyword evidence="3" id="KW-0808">Transferase</keyword>
<feature type="transmembrane region" description="Helical" evidence="1">
    <location>
        <begin position="14"/>
        <end position="37"/>
    </location>
</feature>
<feature type="transmembrane region" description="Helical" evidence="1">
    <location>
        <begin position="97"/>
        <end position="118"/>
    </location>
</feature>
<keyword evidence="1" id="KW-0812">Transmembrane</keyword>
<evidence type="ECO:0000313" key="4">
    <source>
        <dbReference type="Proteomes" id="UP001162802"/>
    </source>
</evidence>
<keyword evidence="1" id="KW-1133">Transmembrane helix</keyword>
<feature type="transmembrane region" description="Helical" evidence="1">
    <location>
        <begin position="247"/>
        <end position="268"/>
    </location>
</feature>
<proteinExistence type="predicted"/>
<gene>
    <name evidence="3" type="ORF">MTR65_00900</name>
</gene>
<evidence type="ECO:0000256" key="1">
    <source>
        <dbReference type="SAM" id="Phobius"/>
    </source>
</evidence>
<dbReference type="Proteomes" id="UP001162802">
    <property type="component" value="Unassembled WGS sequence"/>
</dbReference>
<dbReference type="GO" id="GO:0016746">
    <property type="term" value="F:acyltransferase activity"/>
    <property type="evidence" value="ECO:0007669"/>
    <property type="project" value="UniProtKB-KW"/>
</dbReference>
<dbReference type="InterPro" id="IPR002656">
    <property type="entry name" value="Acyl_transf_3_dom"/>
</dbReference>
<reference evidence="3" key="1">
    <citation type="submission" date="2022-03" db="EMBL/GenBank/DDBJ databases">
        <title>Identification of a novel bacterium isolated from mangrove sediments.</title>
        <authorList>
            <person name="Pan X."/>
        </authorList>
    </citation>
    <scope>NUCLEOTIDE SEQUENCE</scope>
    <source>
        <strain evidence="3">B2637</strain>
    </source>
</reference>
<sequence length="397" mass="45068">MTPAPSQRHYGMDWLRIGAFILLIFYHVGYSFTAWGYQTPTRGVVWWAEIPLLGMSAWRLALLFAISGYASAALLARDKGQVSEFGWSRLKRLGIPLAFGLIVVVPPQPYMGLVNSGYEHDYLYYFLHDAFSFQKIRYEYVPRIMHLWFVIHLLAYTLAMCGIMLVLPASWQAALRLGFERLFAGPLLIPAGILLVYLVRNYVPYGWTDMHNLLNDRAAHLHYGGMFLFGFLLRGSSALRASIARQWPIAAVLALAGFFWVARDSWLYPGRIATPQEWRHALILAKSVESWAAVIALFGIADRFWNFNHPWRQTLSEAVFPVYIAHQTIMVLVMYPIRDWGLTALPEFAILCGSVAVGSWLFYLIGREVGPLRPLIGLKRHKTHRLPKADPGPAANS</sequence>
<dbReference type="PANTHER" id="PTHR36927:SF3">
    <property type="entry name" value="GLUCANS BIOSYNTHESIS PROTEIN C"/>
    <property type="match status" value="1"/>
</dbReference>
<keyword evidence="1" id="KW-0472">Membrane</keyword>
<keyword evidence="4" id="KW-1185">Reference proteome</keyword>
<dbReference type="Pfam" id="PF01757">
    <property type="entry name" value="Acyl_transf_3"/>
    <property type="match status" value="1"/>
</dbReference>
<feature type="transmembrane region" description="Helical" evidence="1">
    <location>
        <begin position="343"/>
        <end position="365"/>
    </location>
</feature>
<evidence type="ECO:0000259" key="2">
    <source>
        <dbReference type="Pfam" id="PF01757"/>
    </source>
</evidence>
<comment type="caution">
    <text evidence="3">The sequence shown here is derived from an EMBL/GenBank/DDBJ whole genome shotgun (WGS) entry which is preliminary data.</text>
</comment>